<dbReference type="EMBL" id="PJAI02000001">
    <property type="protein sequence ID" value="TYK66993.1"/>
    <property type="molecule type" value="Genomic_DNA"/>
</dbReference>
<evidence type="ECO:0000256" key="2">
    <source>
        <dbReference type="ARBA" id="ARBA00004953"/>
    </source>
</evidence>
<feature type="transmembrane region" description="Helical" evidence="9">
    <location>
        <begin position="12"/>
        <end position="32"/>
    </location>
</feature>
<evidence type="ECO:0000256" key="4">
    <source>
        <dbReference type="ARBA" id="ARBA00022475"/>
    </source>
</evidence>
<dbReference type="RefSeq" id="WP_101343144.1">
    <property type="nucleotide sequence ID" value="NZ_PJAI02000001.1"/>
</dbReference>
<organism evidence="10 11">
    <name type="scientific">Colwellia echini</name>
    <dbReference type="NCBI Taxonomy" id="1982103"/>
    <lineage>
        <taxon>Bacteria</taxon>
        <taxon>Pseudomonadati</taxon>
        <taxon>Pseudomonadota</taxon>
        <taxon>Gammaproteobacteria</taxon>
        <taxon>Alteromonadales</taxon>
        <taxon>Colwelliaceae</taxon>
        <taxon>Colwellia</taxon>
    </lineage>
</organism>
<dbReference type="PANTHER" id="PTHR34308">
    <property type="entry name" value="COBALAMIN BIOSYNTHESIS PROTEIN CBIB"/>
    <property type="match status" value="1"/>
</dbReference>
<protein>
    <submittedName>
        <fullName evidence="10">Cobalamin biosynthesis protein CbiB</fullName>
    </submittedName>
</protein>
<sequence length="351" mass="40065">MIALSELTPFTYHVLILVAVLIIKAVVSHFIVHEPLRYFQFYCLQLGKKVNNSKNSSTQQIIAGLLALLITLVPITIILWLFDEFVEVEYLWQGLLLYCALGSLYLGQVNKDIAQALVSKQKHLAKQTLKPLVLRETENLSIVGLSKAAIEMQLLRSMQQIYVVSFLFVLAGPLTALSYRLILEMHYCWNTKLRKYQFFGFYSQMFSQLLQWLPNRLMALMLLLGCLGQGSFRFWKLTRHYFFELNNNFILAMHALSLSVRLGGVAIYLQETDTPDAADKANPHKEGIEKDHSLILITEAEKLRKTAFNDTSNQPMPIDMIKASSKVNFSIYGSLFLLLLLAAAWQFIFAV</sequence>
<feature type="transmembrane region" description="Helical" evidence="9">
    <location>
        <begin position="161"/>
        <end position="182"/>
    </location>
</feature>
<name>A0ABY3N0I8_9GAMM</name>
<evidence type="ECO:0000256" key="9">
    <source>
        <dbReference type="SAM" id="Phobius"/>
    </source>
</evidence>
<proteinExistence type="inferred from homology"/>
<feature type="transmembrane region" description="Helical" evidence="9">
    <location>
        <begin position="329"/>
        <end position="350"/>
    </location>
</feature>
<evidence type="ECO:0000256" key="7">
    <source>
        <dbReference type="ARBA" id="ARBA00022989"/>
    </source>
</evidence>
<comment type="pathway">
    <text evidence="2">Cofactor biosynthesis; adenosylcobalamin biosynthesis.</text>
</comment>
<keyword evidence="5" id="KW-0169">Cobalamin biosynthesis</keyword>
<evidence type="ECO:0000256" key="5">
    <source>
        <dbReference type="ARBA" id="ARBA00022573"/>
    </source>
</evidence>
<feature type="transmembrane region" description="Helical" evidence="9">
    <location>
        <begin position="217"/>
        <end position="235"/>
    </location>
</feature>
<keyword evidence="4" id="KW-1003">Cell membrane</keyword>
<dbReference type="InterPro" id="IPR004485">
    <property type="entry name" value="Cobalamin_biosynth_CobD/CbiB"/>
</dbReference>
<evidence type="ECO:0000256" key="1">
    <source>
        <dbReference type="ARBA" id="ARBA00004651"/>
    </source>
</evidence>
<evidence type="ECO:0000256" key="3">
    <source>
        <dbReference type="ARBA" id="ARBA00006263"/>
    </source>
</evidence>
<gene>
    <name evidence="10" type="ORF">CWS31_000150</name>
</gene>
<accession>A0ABY3N0I8</accession>
<dbReference type="Pfam" id="PF03186">
    <property type="entry name" value="CobD_Cbib"/>
    <property type="match status" value="1"/>
</dbReference>
<feature type="transmembrane region" description="Helical" evidence="9">
    <location>
        <begin position="61"/>
        <end position="82"/>
    </location>
</feature>
<keyword evidence="11" id="KW-1185">Reference proteome</keyword>
<keyword evidence="7 9" id="KW-1133">Transmembrane helix</keyword>
<comment type="caution">
    <text evidence="10">The sequence shown here is derived from an EMBL/GenBank/DDBJ whole genome shotgun (WGS) entry which is preliminary data.</text>
</comment>
<keyword evidence="6 9" id="KW-0812">Transmembrane</keyword>
<evidence type="ECO:0000313" key="11">
    <source>
        <dbReference type="Proteomes" id="UP000815846"/>
    </source>
</evidence>
<comment type="similarity">
    <text evidence="3">Belongs to the CobD/CbiB family.</text>
</comment>
<evidence type="ECO:0000313" key="10">
    <source>
        <dbReference type="EMBL" id="TYK66993.1"/>
    </source>
</evidence>
<keyword evidence="8 9" id="KW-0472">Membrane</keyword>
<dbReference type="PANTHER" id="PTHR34308:SF1">
    <property type="entry name" value="COBALAMIN BIOSYNTHESIS PROTEIN CBIB"/>
    <property type="match status" value="1"/>
</dbReference>
<evidence type="ECO:0000256" key="6">
    <source>
        <dbReference type="ARBA" id="ARBA00022692"/>
    </source>
</evidence>
<reference evidence="10 11" key="1">
    <citation type="submission" date="2019-08" db="EMBL/GenBank/DDBJ databases">
        <title>Microbe sample from Colwellia echini.</title>
        <authorList>
            <person name="Christiansen L."/>
            <person name="Pathiraja D."/>
            <person name="Schultz-Johansen M."/>
            <person name="Choi I.-G."/>
            <person name="Stougaard P."/>
        </authorList>
    </citation>
    <scope>NUCLEOTIDE SEQUENCE [LARGE SCALE GENOMIC DNA]</scope>
    <source>
        <strain evidence="10 11">A3</strain>
    </source>
</reference>
<comment type="subcellular location">
    <subcellularLocation>
        <location evidence="1">Cell membrane</location>
        <topology evidence="1">Multi-pass membrane protein</topology>
    </subcellularLocation>
</comment>
<feature type="transmembrane region" description="Helical" evidence="9">
    <location>
        <begin position="88"/>
        <end position="107"/>
    </location>
</feature>
<dbReference type="Proteomes" id="UP000815846">
    <property type="component" value="Unassembled WGS sequence"/>
</dbReference>
<evidence type="ECO:0000256" key="8">
    <source>
        <dbReference type="ARBA" id="ARBA00023136"/>
    </source>
</evidence>